<dbReference type="Pfam" id="PF01663">
    <property type="entry name" value="Phosphodiest"/>
    <property type="match status" value="1"/>
</dbReference>
<proteinExistence type="inferred from homology"/>
<evidence type="ECO:0000259" key="2">
    <source>
        <dbReference type="Pfam" id="PF19316"/>
    </source>
</evidence>
<feature type="transmembrane region" description="Helical" evidence="1">
    <location>
        <begin position="809"/>
        <end position="826"/>
    </location>
</feature>
<dbReference type="GeneID" id="43672852"/>
<dbReference type="Pfam" id="PF19316">
    <property type="entry name" value="PIGO_PIGG"/>
    <property type="match status" value="1"/>
</dbReference>
<keyword evidence="1" id="KW-1133">Transmembrane helix</keyword>
<feature type="transmembrane region" description="Helical" evidence="1">
    <location>
        <begin position="705"/>
        <end position="733"/>
    </location>
</feature>
<comment type="pathway">
    <text evidence="1">Glycolipid biosynthesis; glycosylphosphatidylinositol-anchor biosynthesis.</text>
</comment>
<protein>
    <recommendedName>
        <fullName evidence="1">GPI ethanolamine phosphate transferase 2</fullName>
    </recommendedName>
</protein>
<keyword evidence="1" id="KW-0256">Endoplasmic reticulum</keyword>
<evidence type="ECO:0000256" key="1">
    <source>
        <dbReference type="RuleBase" id="RU367106"/>
    </source>
</evidence>
<keyword evidence="1" id="KW-0472">Membrane</keyword>
<dbReference type="GO" id="GO:0006506">
    <property type="term" value="P:GPI anchor biosynthetic process"/>
    <property type="evidence" value="ECO:0007669"/>
    <property type="project" value="UniProtKB-UniPathway"/>
</dbReference>
<dbReference type="InterPro" id="IPR002591">
    <property type="entry name" value="Phosphodiest/P_Trfase"/>
</dbReference>
<accession>A0A5N7D061</accession>
<feature type="transmembrane region" description="Helical" evidence="1">
    <location>
        <begin position="427"/>
        <end position="446"/>
    </location>
</feature>
<feature type="transmembrane region" description="Helical" evidence="1">
    <location>
        <begin position="838"/>
        <end position="860"/>
    </location>
</feature>
<dbReference type="SUPFAM" id="SSF53649">
    <property type="entry name" value="Alkaline phosphatase-like"/>
    <property type="match status" value="1"/>
</dbReference>
<keyword evidence="4" id="KW-1185">Reference proteome</keyword>
<dbReference type="InterPro" id="IPR045687">
    <property type="entry name" value="PIGG/GPI7_C"/>
</dbReference>
<gene>
    <name evidence="3" type="ORF">BDV37DRAFT_287792</name>
</gene>
<dbReference type="Gene3D" id="3.40.720.10">
    <property type="entry name" value="Alkaline Phosphatase, subunit A"/>
    <property type="match status" value="1"/>
</dbReference>
<comment type="similarity">
    <text evidence="1">Belongs to the PIGG/PIGN/PIGO family. PIGG subfamily.</text>
</comment>
<evidence type="ECO:0000313" key="3">
    <source>
        <dbReference type="EMBL" id="KAE8399228.1"/>
    </source>
</evidence>
<dbReference type="Proteomes" id="UP000325579">
    <property type="component" value="Unassembled WGS sequence"/>
</dbReference>
<feature type="transmembrane region" description="Helical" evidence="1">
    <location>
        <begin position="627"/>
        <end position="645"/>
    </location>
</feature>
<feature type="transmembrane region" description="Helical" evidence="1">
    <location>
        <begin position="578"/>
        <end position="599"/>
    </location>
</feature>
<dbReference type="EMBL" id="ML736838">
    <property type="protein sequence ID" value="KAE8399228.1"/>
    <property type="molecule type" value="Genomic_DNA"/>
</dbReference>
<sequence length="868" mass="95840">MGHFRTALLLLSNAFILVSTIVFAAGLFRPIPPSSGSAVLGDDGAISEVAPFQKVVFMIVDALRSDFVYGPDSNFEFTQNLIRLGAAMPFTVKTGSPSLTRSCVMAMTIGSASSFLDVFNNADDGPGRPDRRDTWLARLKATGKGKLLFYGDDTWAQLFPDLWDRGHFHPPLFVPDFHSLDINITASALDELHRDDWSAMVLHLPGIDHIGHMGGADSHLMASKQKQMDDLVQKIYTSLEQEAHLNSTLLIVGGDHGMDQLGGHGGGSDPEISAAMMFISPHMKSINHGYESPTTPSGGMFDYYTGIRQVDLVPTIAGLLGIPIPNDSIGMFIPGLLPFWEDMVDRVQLILGNIKHLRALLCTNDCITDMSDMVPEGACSPEGFGPRGSWDNLFQQHPDKQFLADLYEVGNRIQKVIETATVGTIRVSLLLCGILTAFIALLLSCYACDSLSLLNWNFFTFNLFYTIYGLSMMSQSIVESEHHFWFWASTLWIGYLVFIASRHSRAPNLVQLLPFLLQLLSQSWVHSPKAKLGDVYDVQDFLSRHPCYLQALLAATFLATSVKFTMQLKKILNASSTEVFCTALAHGVISLAALTFELASAIRNAPDQMNCAPRWLQSFLQRLEPPLVARSVFLCLLGGFIYLPLRLRAKKPVTMKKGGISPPRNIATIDVTTCLLEILNVYLIIQSTPVNIPLFLVYRLQLESLLSFPATTLSAFQICVSVVLFGQSAFFAIGNTNSIATLKYTDGFNGLNAHHWLLSPVHTFCSNYAGPIWWSCNGLRLLGTRMATVKGKGNHGSGFTEHMGLRSAFVAYGLLCVMIACFLLRDETFTWTVMAPKFTYTLLWTIPFHLLFNMGLPIVVRMAAAFPQ</sequence>
<keyword evidence="1" id="KW-0812">Transmembrane</keyword>
<dbReference type="UniPathway" id="UPA00196"/>
<name>A0A5N7D061_9EURO</name>
<keyword evidence="1" id="KW-0808">Transferase</keyword>
<dbReference type="RefSeq" id="XP_031936547.1">
    <property type="nucleotide sequence ID" value="XM_032088161.1"/>
</dbReference>
<organism evidence="3 4">
    <name type="scientific">Aspergillus pseudonomiae</name>
    <dbReference type="NCBI Taxonomy" id="1506151"/>
    <lineage>
        <taxon>Eukaryota</taxon>
        <taxon>Fungi</taxon>
        <taxon>Dikarya</taxon>
        <taxon>Ascomycota</taxon>
        <taxon>Pezizomycotina</taxon>
        <taxon>Eurotiomycetes</taxon>
        <taxon>Eurotiomycetidae</taxon>
        <taxon>Eurotiales</taxon>
        <taxon>Aspergillaceae</taxon>
        <taxon>Aspergillus</taxon>
        <taxon>Aspergillus subgen. Circumdati</taxon>
    </lineage>
</organism>
<dbReference type="PANTHER" id="PTHR23072:SF0">
    <property type="entry name" value="GPI ETHANOLAMINE PHOSPHATE TRANSFERASE 2"/>
    <property type="match status" value="1"/>
</dbReference>
<dbReference type="GO" id="GO:0005789">
    <property type="term" value="C:endoplasmic reticulum membrane"/>
    <property type="evidence" value="ECO:0007669"/>
    <property type="project" value="UniProtKB-SubCell"/>
</dbReference>
<comment type="subcellular location">
    <subcellularLocation>
        <location evidence="1">Endoplasmic reticulum membrane</location>
        <topology evidence="1">Multi-pass membrane protein</topology>
    </subcellularLocation>
</comment>
<comment type="function">
    <text evidence="1">Ethanolamine phosphate transferase involved in glycosylphosphatidylinositol-anchor biosynthesis. Transfers ethanolamine phosphate to the GPI second mannose.</text>
</comment>
<dbReference type="GO" id="GO:0051267">
    <property type="term" value="F:CP2 mannose-ethanolamine phosphotransferase activity"/>
    <property type="evidence" value="ECO:0007669"/>
    <property type="project" value="TreeGrafter"/>
</dbReference>
<evidence type="ECO:0000313" key="4">
    <source>
        <dbReference type="Proteomes" id="UP000325579"/>
    </source>
</evidence>
<reference evidence="3 4" key="1">
    <citation type="submission" date="2019-04" db="EMBL/GenBank/DDBJ databases">
        <authorList>
            <consortium name="DOE Joint Genome Institute"/>
            <person name="Mondo S."/>
            <person name="Kjaerbolling I."/>
            <person name="Vesth T."/>
            <person name="Frisvad J.C."/>
            <person name="Nybo J.L."/>
            <person name="Theobald S."/>
            <person name="Kildgaard S."/>
            <person name="Isbrandt T."/>
            <person name="Kuo A."/>
            <person name="Sato A."/>
            <person name="Lyhne E.K."/>
            <person name="Kogle M.E."/>
            <person name="Wiebenga A."/>
            <person name="Kun R.S."/>
            <person name="Lubbers R.J."/>
            <person name="Makela M.R."/>
            <person name="Barry K."/>
            <person name="Chovatia M."/>
            <person name="Clum A."/>
            <person name="Daum C."/>
            <person name="Haridas S."/>
            <person name="He G."/>
            <person name="LaButti K."/>
            <person name="Lipzen A."/>
            <person name="Riley R."/>
            <person name="Salamov A."/>
            <person name="Simmons B.A."/>
            <person name="Magnuson J.K."/>
            <person name="Henrissat B."/>
            <person name="Mortensen U.H."/>
            <person name="Larsen T.O."/>
            <person name="Devries R.P."/>
            <person name="Grigoriev I.V."/>
            <person name="Machida M."/>
            <person name="Baker S.E."/>
            <person name="Andersen M.R."/>
            <person name="Cantor M.N."/>
            <person name="Hua S.X."/>
        </authorList>
    </citation>
    <scope>NUCLEOTIDE SEQUENCE [LARGE SCALE GENOMIC DNA]</scope>
    <source>
        <strain evidence="3 4">CBS 119388</strain>
    </source>
</reference>
<feature type="domain" description="GPI ethanolamine phosphate transferase 2 C-terminal" evidence="2">
    <location>
        <begin position="424"/>
        <end position="860"/>
    </location>
</feature>
<dbReference type="InterPro" id="IPR039527">
    <property type="entry name" value="PIGG/GPI7"/>
</dbReference>
<feature type="transmembrane region" description="Helical" evidence="1">
    <location>
        <begin position="484"/>
        <end position="501"/>
    </location>
</feature>
<dbReference type="InterPro" id="IPR017850">
    <property type="entry name" value="Alkaline_phosphatase_core_sf"/>
</dbReference>
<dbReference type="PANTHER" id="PTHR23072">
    <property type="entry name" value="PHOSPHATIDYLINOSITOL GLYCAN-RELATED"/>
    <property type="match status" value="1"/>
</dbReference>
<dbReference type="AlphaFoldDB" id="A0A5N7D061"/>
<dbReference type="OrthoDB" id="272139at2759"/>
<feature type="transmembrane region" description="Helical" evidence="1">
    <location>
        <begin position="458"/>
        <end position="478"/>
    </location>
</feature>
<keyword evidence="1" id="KW-0337">GPI-anchor biosynthesis</keyword>